<dbReference type="Pfam" id="PF00583">
    <property type="entry name" value="Acetyltransf_1"/>
    <property type="match status" value="1"/>
</dbReference>
<dbReference type="EMBL" id="SNWD01000002">
    <property type="protein sequence ID" value="TDN85451.1"/>
    <property type="molecule type" value="Genomic_DNA"/>
</dbReference>
<feature type="domain" description="N-acetyltransferase" evidence="3">
    <location>
        <begin position="1"/>
        <end position="139"/>
    </location>
</feature>
<evidence type="ECO:0000256" key="1">
    <source>
        <dbReference type="ARBA" id="ARBA00022679"/>
    </source>
</evidence>
<gene>
    <name evidence="4" type="ORF">EV664_102157</name>
</gene>
<dbReference type="PROSITE" id="PS51186">
    <property type="entry name" value="GNAT"/>
    <property type="match status" value="1"/>
</dbReference>
<evidence type="ECO:0000256" key="2">
    <source>
        <dbReference type="ARBA" id="ARBA00023315"/>
    </source>
</evidence>
<keyword evidence="5" id="KW-1185">Reference proteome</keyword>
<protein>
    <submittedName>
        <fullName evidence="4">Glucosamine-phosphate N-acetyltransferase</fullName>
    </submittedName>
</protein>
<keyword evidence="2" id="KW-0012">Acyltransferase</keyword>
<sequence length="144" mass="15771">MPALLALFESSEVSAAAEPVERAEQIWRDMLASSHIFTFVRALDMQIVATCTLITAPNLLRAGRSHAFLENVVAHPDHRGLGHGRSVVTAALDHAWQSDCHHVLMQSGRADPRVHLFYEGLGFRPGLRTAYVAMRPGPPTARAP</sequence>
<dbReference type="InterPro" id="IPR016181">
    <property type="entry name" value="Acyl_CoA_acyltransferase"/>
</dbReference>
<reference evidence="4 5" key="1">
    <citation type="submission" date="2019-03" db="EMBL/GenBank/DDBJ databases">
        <title>Genomic Encyclopedia of Type Strains, Phase IV (KMG-IV): sequencing the most valuable type-strain genomes for metagenomic binning, comparative biology and taxonomic classification.</title>
        <authorList>
            <person name="Goeker M."/>
        </authorList>
    </citation>
    <scope>NUCLEOTIDE SEQUENCE [LARGE SCALE GENOMIC DNA]</scope>
    <source>
        <strain evidence="4 5">DSM 25059</strain>
    </source>
</reference>
<organism evidence="4 5">
    <name type="scientific">Stakelama pacifica</name>
    <dbReference type="NCBI Taxonomy" id="517720"/>
    <lineage>
        <taxon>Bacteria</taxon>
        <taxon>Pseudomonadati</taxon>
        <taxon>Pseudomonadota</taxon>
        <taxon>Alphaproteobacteria</taxon>
        <taxon>Sphingomonadales</taxon>
        <taxon>Sphingomonadaceae</taxon>
        <taxon>Stakelama</taxon>
    </lineage>
</organism>
<dbReference type="Gene3D" id="3.40.630.30">
    <property type="match status" value="1"/>
</dbReference>
<dbReference type="SUPFAM" id="SSF55729">
    <property type="entry name" value="Acyl-CoA N-acyltransferases (Nat)"/>
    <property type="match status" value="1"/>
</dbReference>
<keyword evidence="1 4" id="KW-0808">Transferase</keyword>
<dbReference type="InterPro" id="IPR000182">
    <property type="entry name" value="GNAT_dom"/>
</dbReference>
<name>A0A4R6FUF7_9SPHN</name>
<dbReference type="Proteomes" id="UP000295493">
    <property type="component" value="Unassembled WGS sequence"/>
</dbReference>
<comment type="caution">
    <text evidence="4">The sequence shown here is derived from an EMBL/GenBank/DDBJ whole genome shotgun (WGS) entry which is preliminary data.</text>
</comment>
<dbReference type="AlphaFoldDB" id="A0A4R6FUF7"/>
<proteinExistence type="predicted"/>
<evidence type="ECO:0000259" key="3">
    <source>
        <dbReference type="PROSITE" id="PS51186"/>
    </source>
</evidence>
<dbReference type="PANTHER" id="PTHR43877">
    <property type="entry name" value="AMINOALKYLPHOSPHONATE N-ACETYLTRANSFERASE-RELATED-RELATED"/>
    <property type="match status" value="1"/>
</dbReference>
<evidence type="ECO:0000313" key="5">
    <source>
        <dbReference type="Proteomes" id="UP000295493"/>
    </source>
</evidence>
<accession>A0A4R6FUF7</accession>
<dbReference type="RefSeq" id="WP_211338464.1">
    <property type="nucleotide sequence ID" value="NZ_BMLU01000002.1"/>
</dbReference>
<dbReference type="CDD" id="cd04301">
    <property type="entry name" value="NAT_SF"/>
    <property type="match status" value="1"/>
</dbReference>
<dbReference type="InterPro" id="IPR050832">
    <property type="entry name" value="Bact_Acetyltransf"/>
</dbReference>
<evidence type="ECO:0000313" key="4">
    <source>
        <dbReference type="EMBL" id="TDN85451.1"/>
    </source>
</evidence>
<dbReference type="GO" id="GO:0016747">
    <property type="term" value="F:acyltransferase activity, transferring groups other than amino-acyl groups"/>
    <property type="evidence" value="ECO:0007669"/>
    <property type="project" value="InterPro"/>
</dbReference>